<dbReference type="EMBL" id="QWDM01000007">
    <property type="protein sequence ID" value="RUT70149.1"/>
    <property type="molecule type" value="Genomic_DNA"/>
</dbReference>
<dbReference type="PANTHER" id="PTHR21064">
    <property type="entry name" value="AMINOGLYCOSIDE PHOSPHOTRANSFERASE DOMAIN-CONTAINING PROTEIN-RELATED"/>
    <property type="match status" value="1"/>
</dbReference>
<protein>
    <submittedName>
        <fullName evidence="2">Aminoglycoside phosphotransferase family protein</fullName>
    </submittedName>
</protein>
<dbReference type="InterPro" id="IPR011009">
    <property type="entry name" value="Kinase-like_dom_sf"/>
</dbReference>
<evidence type="ECO:0000313" key="2">
    <source>
        <dbReference type="EMBL" id="RUT70149.1"/>
    </source>
</evidence>
<dbReference type="Pfam" id="PF01636">
    <property type="entry name" value="APH"/>
    <property type="match status" value="1"/>
</dbReference>
<dbReference type="GO" id="GO:0016740">
    <property type="term" value="F:transferase activity"/>
    <property type="evidence" value="ECO:0007669"/>
    <property type="project" value="UniProtKB-KW"/>
</dbReference>
<accession>A0A434A6V9</accession>
<feature type="domain" description="Aminoglycoside phosphotransferase" evidence="1">
    <location>
        <begin position="22"/>
        <end position="260"/>
    </location>
</feature>
<evidence type="ECO:0000259" key="1">
    <source>
        <dbReference type="Pfam" id="PF01636"/>
    </source>
</evidence>
<name>A0A434A6V9_9FLAO</name>
<dbReference type="AlphaFoldDB" id="A0A434A6V9"/>
<dbReference type="Proteomes" id="UP000288102">
    <property type="component" value="Unassembled WGS sequence"/>
</dbReference>
<dbReference type="OrthoDB" id="526037at2"/>
<keyword evidence="2" id="KW-0808">Transferase</keyword>
<dbReference type="PANTHER" id="PTHR21064:SF5">
    <property type="entry name" value="SLR1880 PROTEIN"/>
    <property type="match status" value="1"/>
</dbReference>
<dbReference type="RefSeq" id="WP_127338830.1">
    <property type="nucleotide sequence ID" value="NZ_QWDM01000007.1"/>
</dbReference>
<dbReference type="InterPro" id="IPR050249">
    <property type="entry name" value="Pseudomonas-type_ThrB"/>
</dbReference>
<reference evidence="3" key="1">
    <citation type="journal article" date="2019" name="Syst. Appl. Microbiol.">
        <title>Flavobacterium circumlabens sp. nov. and Flavobacterium cupreum sp. nov., two psychrotrophic species isolated from Antarctic environmental samples.</title>
        <authorList>
            <person name="Kralova S."/>
            <person name="Busse H.-J."/>
            <person name="Svec P."/>
            <person name="Maslanova I."/>
            <person name="Stankova E."/>
            <person name="Bartak M."/>
            <person name="Sedlacek I."/>
        </authorList>
    </citation>
    <scope>NUCLEOTIDE SEQUENCE [LARGE SCALE GENOMIC DNA]</scope>
    <source>
        <strain evidence="3">CCM 8825</strain>
    </source>
</reference>
<dbReference type="InterPro" id="IPR002575">
    <property type="entry name" value="Aminoglycoside_PTrfase"/>
</dbReference>
<organism evidence="2 3">
    <name type="scientific">Flavobacterium cupreum</name>
    <dbReference type="NCBI Taxonomy" id="2133766"/>
    <lineage>
        <taxon>Bacteria</taxon>
        <taxon>Pseudomonadati</taxon>
        <taxon>Bacteroidota</taxon>
        <taxon>Flavobacteriia</taxon>
        <taxon>Flavobacteriales</taxon>
        <taxon>Flavobacteriaceae</taxon>
        <taxon>Flavobacterium</taxon>
    </lineage>
</organism>
<sequence length="367" mass="42697">MEAEHLKFIFDQFDHTEVFKNFEELASGHINDTYLVTTDSRKQFILQRINDGVFKDVPGLIANKVSVSKHLLKKLKHLSENELKRRVLTFIGTRKGVFYYHDAAGNFWNMMVYIEGSLTFETVNNEEIAYEGGKLFGEFLNLTSDFDARKLTEVIPNFHNMAFRYAQFDIALKEASVQRIEQAKTCINLVHELKEEMHVLQKLKDTEKIKLRVTHNDTKISNALFDADKKGLCVIDTDTVMPGIIHYDFGDAIRTICNTAAEDEKDLERVNFNLQYYKAYVKGFLEKTNSSLSLLEIKYLPLGAKTMVFIMALRFLTDFLNDDVYYKTEYPEHNLNRSKNQFKLIESLSEQFKEMEDYNLNFIGSLK</sequence>
<evidence type="ECO:0000313" key="3">
    <source>
        <dbReference type="Proteomes" id="UP000288102"/>
    </source>
</evidence>
<proteinExistence type="predicted"/>
<dbReference type="Gene3D" id="3.90.1200.10">
    <property type="match status" value="1"/>
</dbReference>
<keyword evidence="3" id="KW-1185">Reference proteome</keyword>
<dbReference type="SUPFAM" id="SSF56112">
    <property type="entry name" value="Protein kinase-like (PK-like)"/>
    <property type="match status" value="1"/>
</dbReference>
<comment type="caution">
    <text evidence="2">The sequence shown here is derived from an EMBL/GenBank/DDBJ whole genome shotgun (WGS) entry which is preliminary data.</text>
</comment>
<gene>
    <name evidence="2" type="ORF">D0817_13315</name>
</gene>